<gene>
    <name evidence="2" type="ORF">DCHRY22_LOCUS7878</name>
</gene>
<accession>A0A8J2QPW0</accession>
<dbReference type="Proteomes" id="UP000789524">
    <property type="component" value="Unassembled WGS sequence"/>
</dbReference>
<proteinExistence type="predicted"/>
<organism evidence="2 3">
    <name type="scientific">Danaus chrysippus</name>
    <name type="common">African queen</name>
    <dbReference type="NCBI Taxonomy" id="151541"/>
    <lineage>
        <taxon>Eukaryota</taxon>
        <taxon>Metazoa</taxon>
        <taxon>Ecdysozoa</taxon>
        <taxon>Arthropoda</taxon>
        <taxon>Hexapoda</taxon>
        <taxon>Insecta</taxon>
        <taxon>Pterygota</taxon>
        <taxon>Neoptera</taxon>
        <taxon>Endopterygota</taxon>
        <taxon>Lepidoptera</taxon>
        <taxon>Glossata</taxon>
        <taxon>Ditrysia</taxon>
        <taxon>Papilionoidea</taxon>
        <taxon>Nymphalidae</taxon>
        <taxon>Danainae</taxon>
        <taxon>Danaini</taxon>
        <taxon>Danaina</taxon>
        <taxon>Danaus</taxon>
        <taxon>Anosia</taxon>
    </lineage>
</organism>
<comment type="caution">
    <text evidence="2">The sequence shown here is derived from an EMBL/GenBank/DDBJ whole genome shotgun (WGS) entry which is preliminary data.</text>
</comment>
<evidence type="ECO:0000313" key="2">
    <source>
        <dbReference type="EMBL" id="CAG9567640.1"/>
    </source>
</evidence>
<feature type="region of interest" description="Disordered" evidence="1">
    <location>
        <begin position="84"/>
        <end position="117"/>
    </location>
</feature>
<keyword evidence="3" id="KW-1185">Reference proteome</keyword>
<evidence type="ECO:0000313" key="3">
    <source>
        <dbReference type="Proteomes" id="UP000789524"/>
    </source>
</evidence>
<dbReference type="EMBL" id="CAKASE010000058">
    <property type="protein sequence ID" value="CAG9567640.1"/>
    <property type="molecule type" value="Genomic_DNA"/>
</dbReference>
<name>A0A8J2QPW0_9NEOP</name>
<evidence type="ECO:0000256" key="1">
    <source>
        <dbReference type="SAM" id="MobiDB-lite"/>
    </source>
</evidence>
<sequence length="139" mass="15376">MEGRGLGVVASLGKGKCLPVDHAVDEDDYDRFQSASKLGIRLDFTPFFGKQLADWNLAPFLTGMFLKTMQSKHRYDRIGMTSEDEASILDPAPSTLRDGGLVQERNEHQPRGNISPGRCRARTACRNGLIGAISFRPRP</sequence>
<dbReference type="AlphaFoldDB" id="A0A8J2QPW0"/>
<protein>
    <submittedName>
        <fullName evidence="2">(African queen) hypothetical protein</fullName>
    </submittedName>
</protein>
<reference evidence="2" key="1">
    <citation type="submission" date="2021-09" db="EMBL/GenBank/DDBJ databases">
        <authorList>
            <person name="Martin H S."/>
        </authorList>
    </citation>
    <scope>NUCLEOTIDE SEQUENCE</scope>
</reference>